<dbReference type="Gene3D" id="3.40.50.1100">
    <property type="match status" value="1"/>
</dbReference>
<protein>
    <submittedName>
        <fullName evidence="1">Uncharacterized protein</fullName>
    </submittedName>
</protein>
<evidence type="ECO:0000313" key="2">
    <source>
        <dbReference type="Proteomes" id="UP001221898"/>
    </source>
</evidence>
<dbReference type="EMBL" id="JAINUG010000103">
    <property type="protein sequence ID" value="KAJ8396796.1"/>
    <property type="molecule type" value="Genomic_DNA"/>
</dbReference>
<dbReference type="PANTHER" id="PTHR43515:SF1">
    <property type="entry name" value="THREONINE SYNTHASE-LIKE 1"/>
    <property type="match status" value="1"/>
</dbReference>
<organism evidence="1 2">
    <name type="scientific">Aldrovandia affinis</name>
    <dbReference type="NCBI Taxonomy" id="143900"/>
    <lineage>
        <taxon>Eukaryota</taxon>
        <taxon>Metazoa</taxon>
        <taxon>Chordata</taxon>
        <taxon>Craniata</taxon>
        <taxon>Vertebrata</taxon>
        <taxon>Euteleostomi</taxon>
        <taxon>Actinopterygii</taxon>
        <taxon>Neopterygii</taxon>
        <taxon>Teleostei</taxon>
        <taxon>Notacanthiformes</taxon>
        <taxon>Halosauridae</taxon>
        <taxon>Aldrovandia</taxon>
    </lineage>
</organism>
<sequence>MSAVYAKQMGIPIRKLICASNHNHIVVDVTTEEYDLRNRLLVASDSPAMDILKSSHLERFLFDTLNGDGRLVRDLFFKVPGTLLERIQHNVLVGWCFNAECLVAIHDVHLSIGYILDMHTAVTKVVSDRLHGQTCPVVISSTVHHGKFAPAVLQALQLQGSAGTPLDQPVSVH</sequence>
<proteinExistence type="predicted"/>
<keyword evidence="2" id="KW-1185">Reference proteome</keyword>
<gene>
    <name evidence="1" type="ORF">AAFF_G00013950</name>
</gene>
<dbReference type="Proteomes" id="UP001221898">
    <property type="component" value="Unassembled WGS sequence"/>
</dbReference>
<dbReference type="SUPFAM" id="SSF53686">
    <property type="entry name" value="Tryptophan synthase beta subunit-like PLP-dependent enzymes"/>
    <property type="match status" value="1"/>
</dbReference>
<dbReference type="InterPro" id="IPR036052">
    <property type="entry name" value="TrpB-like_PALP_sf"/>
</dbReference>
<accession>A0AAD7S6C5</accession>
<dbReference type="PANTHER" id="PTHR43515">
    <property type="entry name" value="THREONINE SYNTHASE-LIKE 1"/>
    <property type="match status" value="1"/>
</dbReference>
<name>A0AAD7S6C5_9TELE</name>
<reference evidence="1" key="1">
    <citation type="journal article" date="2023" name="Science">
        <title>Genome structures resolve the early diversification of teleost fishes.</title>
        <authorList>
            <person name="Parey E."/>
            <person name="Louis A."/>
            <person name="Montfort J."/>
            <person name="Bouchez O."/>
            <person name="Roques C."/>
            <person name="Iampietro C."/>
            <person name="Lluch J."/>
            <person name="Castinel A."/>
            <person name="Donnadieu C."/>
            <person name="Desvignes T."/>
            <person name="Floi Bucao C."/>
            <person name="Jouanno E."/>
            <person name="Wen M."/>
            <person name="Mejri S."/>
            <person name="Dirks R."/>
            <person name="Jansen H."/>
            <person name="Henkel C."/>
            <person name="Chen W.J."/>
            <person name="Zahm M."/>
            <person name="Cabau C."/>
            <person name="Klopp C."/>
            <person name="Thompson A.W."/>
            <person name="Robinson-Rechavi M."/>
            <person name="Braasch I."/>
            <person name="Lecointre G."/>
            <person name="Bobe J."/>
            <person name="Postlethwait J.H."/>
            <person name="Berthelot C."/>
            <person name="Roest Crollius H."/>
            <person name="Guiguen Y."/>
        </authorList>
    </citation>
    <scope>NUCLEOTIDE SEQUENCE</scope>
    <source>
        <strain evidence="1">NC1722</strain>
    </source>
</reference>
<evidence type="ECO:0000313" key="1">
    <source>
        <dbReference type="EMBL" id="KAJ8396796.1"/>
    </source>
</evidence>
<dbReference type="GO" id="GO:0005737">
    <property type="term" value="C:cytoplasm"/>
    <property type="evidence" value="ECO:0007669"/>
    <property type="project" value="TreeGrafter"/>
</dbReference>
<dbReference type="AlphaFoldDB" id="A0AAD7S6C5"/>
<comment type="caution">
    <text evidence="1">The sequence shown here is derived from an EMBL/GenBank/DDBJ whole genome shotgun (WGS) entry which is preliminary data.</text>
</comment>